<accession>B7FW15</accession>
<dbReference type="PaxDb" id="2850-Phatr11391"/>
<name>B7FW15_PHATC</name>
<dbReference type="STRING" id="556484.B7FW15"/>
<evidence type="ECO:0000313" key="1">
    <source>
        <dbReference type="EMBL" id="EEC49721.1"/>
    </source>
</evidence>
<dbReference type="RefSeq" id="XP_002179023.1">
    <property type="nucleotide sequence ID" value="XM_002178987.1"/>
</dbReference>
<dbReference type="Gene3D" id="1.25.40.10">
    <property type="entry name" value="Tetratricopeptide repeat domain"/>
    <property type="match status" value="1"/>
</dbReference>
<evidence type="ECO:0000313" key="2">
    <source>
        <dbReference type="Proteomes" id="UP000000759"/>
    </source>
</evidence>
<dbReference type="OrthoDB" id="1872379at2759"/>
<gene>
    <name evidence="1" type="ORF">PHATRDRAFT_11391</name>
</gene>
<dbReference type="PANTHER" id="PTHR46014">
    <property type="entry name" value="TETRATRICOPEPTIDE REPEAT PROTEIN 1"/>
    <property type="match status" value="1"/>
</dbReference>
<dbReference type="Pfam" id="PF00515">
    <property type="entry name" value="TPR_1"/>
    <property type="match status" value="1"/>
</dbReference>
<reference evidence="1 2" key="1">
    <citation type="journal article" date="2008" name="Nature">
        <title>The Phaeodactylum genome reveals the evolutionary history of diatom genomes.</title>
        <authorList>
            <person name="Bowler C."/>
            <person name="Allen A.E."/>
            <person name="Badger J.H."/>
            <person name="Grimwood J."/>
            <person name="Jabbari K."/>
            <person name="Kuo A."/>
            <person name="Maheswari U."/>
            <person name="Martens C."/>
            <person name="Maumus F."/>
            <person name="Otillar R.P."/>
            <person name="Rayko E."/>
            <person name="Salamov A."/>
            <person name="Vandepoele K."/>
            <person name="Beszteri B."/>
            <person name="Gruber A."/>
            <person name="Heijde M."/>
            <person name="Katinka M."/>
            <person name="Mock T."/>
            <person name="Valentin K."/>
            <person name="Verret F."/>
            <person name="Berges J.A."/>
            <person name="Brownlee C."/>
            <person name="Cadoret J.P."/>
            <person name="Chiovitti A."/>
            <person name="Choi C.J."/>
            <person name="Coesel S."/>
            <person name="De Martino A."/>
            <person name="Detter J.C."/>
            <person name="Durkin C."/>
            <person name="Falciatore A."/>
            <person name="Fournet J."/>
            <person name="Haruta M."/>
            <person name="Huysman M.J."/>
            <person name="Jenkins B.D."/>
            <person name="Jiroutova K."/>
            <person name="Jorgensen R.E."/>
            <person name="Joubert Y."/>
            <person name="Kaplan A."/>
            <person name="Kroger N."/>
            <person name="Kroth P.G."/>
            <person name="La Roche J."/>
            <person name="Lindquist E."/>
            <person name="Lommer M."/>
            <person name="Martin-Jezequel V."/>
            <person name="Lopez P.J."/>
            <person name="Lucas S."/>
            <person name="Mangogna M."/>
            <person name="McGinnis K."/>
            <person name="Medlin L.K."/>
            <person name="Montsant A."/>
            <person name="Oudot-Le Secq M.P."/>
            <person name="Napoli C."/>
            <person name="Obornik M."/>
            <person name="Parker M.S."/>
            <person name="Petit J.L."/>
            <person name="Porcel B.M."/>
            <person name="Poulsen N."/>
            <person name="Robison M."/>
            <person name="Rychlewski L."/>
            <person name="Rynearson T.A."/>
            <person name="Schmutz J."/>
            <person name="Shapiro H."/>
            <person name="Siaut M."/>
            <person name="Stanley M."/>
            <person name="Sussman M.R."/>
            <person name="Taylor A.R."/>
            <person name="Vardi A."/>
            <person name="von Dassow P."/>
            <person name="Vyverman W."/>
            <person name="Willis A."/>
            <person name="Wyrwicz L.S."/>
            <person name="Rokhsar D.S."/>
            <person name="Weissenbach J."/>
            <person name="Armbrust E.V."/>
            <person name="Green B.R."/>
            <person name="Van de Peer Y."/>
            <person name="Grigoriev I.V."/>
        </authorList>
    </citation>
    <scope>NUCLEOTIDE SEQUENCE [LARGE SCALE GENOMIC DNA]</scope>
    <source>
        <strain evidence="1 2">CCAP 1055/1</strain>
    </source>
</reference>
<dbReference type="PANTHER" id="PTHR46014:SF1">
    <property type="entry name" value="TETRATRICOPEPTIDE REPEAT PROTEIN 1"/>
    <property type="match status" value="1"/>
</dbReference>
<organism evidence="1 2">
    <name type="scientific">Phaeodactylum tricornutum (strain CCAP 1055/1)</name>
    <dbReference type="NCBI Taxonomy" id="556484"/>
    <lineage>
        <taxon>Eukaryota</taxon>
        <taxon>Sar</taxon>
        <taxon>Stramenopiles</taxon>
        <taxon>Ochrophyta</taxon>
        <taxon>Bacillariophyta</taxon>
        <taxon>Bacillariophyceae</taxon>
        <taxon>Bacillariophycidae</taxon>
        <taxon>Naviculales</taxon>
        <taxon>Phaeodactylaceae</taxon>
        <taxon>Phaeodactylum</taxon>
    </lineage>
</organism>
<dbReference type="EMBL" id="CM000608">
    <property type="protein sequence ID" value="EEC49721.1"/>
    <property type="molecule type" value="Genomic_DNA"/>
</dbReference>
<dbReference type="SMART" id="SM00028">
    <property type="entry name" value="TPR"/>
    <property type="match status" value="2"/>
</dbReference>
<dbReference type="AlphaFoldDB" id="B7FW15"/>
<dbReference type="InterPro" id="IPR019734">
    <property type="entry name" value="TPR_rpt"/>
</dbReference>
<dbReference type="KEGG" id="pti:PHATRDRAFT_11391"/>
<dbReference type="Proteomes" id="UP000000759">
    <property type="component" value="Chromosome 5"/>
</dbReference>
<keyword evidence="2" id="KW-1185">Reference proteome</keyword>
<dbReference type="eggNOG" id="KOG4234">
    <property type="taxonomic scope" value="Eukaryota"/>
</dbReference>
<dbReference type="InterPro" id="IPR052769">
    <property type="entry name" value="TPR_domain_protein"/>
</dbReference>
<dbReference type="HOGENOM" id="CLU_058463_4_0_1"/>
<proteinExistence type="predicted"/>
<sequence length="148" mass="16769">MLDPPHPHATALATYYCNRAAALLHMERYDHAIEDCNLAIILNPAYVKAYIRRSTAYEQLQHQLQHSTLQDAQQALQLDPSNAQIRSTVARLQKLEDARLEKLKVETMDKLKDLGNSILGNFGLSLDNFQTQKDPNTGSYSISFNQNK</sequence>
<dbReference type="GeneID" id="7199597"/>
<dbReference type="SUPFAM" id="SSF48452">
    <property type="entry name" value="TPR-like"/>
    <property type="match status" value="1"/>
</dbReference>
<reference evidence="2" key="2">
    <citation type="submission" date="2008-08" db="EMBL/GenBank/DDBJ databases">
        <authorList>
            <consortium name="Diatom Consortium"/>
            <person name="Grigoriev I."/>
            <person name="Grimwood J."/>
            <person name="Kuo A."/>
            <person name="Otillar R.P."/>
            <person name="Salamov A."/>
            <person name="Detter J.C."/>
            <person name="Lindquist E."/>
            <person name="Shapiro H."/>
            <person name="Lucas S."/>
            <person name="Glavina del Rio T."/>
            <person name="Pitluck S."/>
            <person name="Rokhsar D."/>
            <person name="Bowler C."/>
        </authorList>
    </citation>
    <scope>GENOME REANNOTATION</scope>
    <source>
        <strain evidence="2">CCAP 1055/1</strain>
    </source>
</reference>
<dbReference type="InParanoid" id="B7FW15"/>
<dbReference type="InterPro" id="IPR011990">
    <property type="entry name" value="TPR-like_helical_dom_sf"/>
</dbReference>
<protein>
    <submittedName>
        <fullName evidence="1">Uncharacterized protein</fullName>
    </submittedName>
</protein>